<dbReference type="InterPro" id="IPR001680">
    <property type="entry name" value="WD40_rpt"/>
</dbReference>
<dbReference type="PRINTS" id="PR00320">
    <property type="entry name" value="GPROTEINBRPT"/>
</dbReference>
<accession>A0A1R1X803</accession>
<dbReference type="InterPro" id="IPR036322">
    <property type="entry name" value="WD40_repeat_dom_sf"/>
</dbReference>
<feature type="repeat" description="WD" evidence="3">
    <location>
        <begin position="358"/>
        <end position="398"/>
    </location>
</feature>
<dbReference type="GO" id="GO:0071013">
    <property type="term" value="C:catalytic step 2 spliceosome"/>
    <property type="evidence" value="ECO:0007669"/>
    <property type="project" value="TreeGrafter"/>
</dbReference>
<dbReference type="GO" id="GO:0003723">
    <property type="term" value="F:RNA binding"/>
    <property type="evidence" value="ECO:0007669"/>
    <property type="project" value="TreeGrafter"/>
</dbReference>
<proteinExistence type="predicted"/>
<protein>
    <submittedName>
        <fullName evidence="5">U5 small nuclear ribonucleoprotein 40 kDa protein</fullName>
    </submittedName>
</protein>
<evidence type="ECO:0000313" key="5">
    <source>
        <dbReference type="EMBL" id="OMJ10763.1"/>
    </source>
</evidence>
<dbReference type="Proteomes" id="UP000187429">
    <property type="component" value="Unassembled WGS sequence"/>
</dbReference>
<evidence type="ECO:0000313" key="6">
    <source>
        <dbReference type="Proteomes" id="UP000187429"/>
    </source>
</evidence>
<keyword evidence="2" id="KW-0677">Repeat</keyword>
<feature type="repeat" description="WD" evidence="3">
    <location>
        <begin position="122"/>
        <end position="163"/>
    </location>
</feature>
<organism evidence="5 6">
    <name type="scientific">Smittium culicis</name>
    <dbReference type="NCBI Taxonomy" id="133412"/>
    <lineage>
        <taxon>Eukaryota</taxon>
        <taxon>Fungi</taxon>
        <taxon>Fungi incertae sedis</taxon>
        <taxon>Zoopagomycota</taxon>
        <taxon>Kickxellomycotina</taxon>
        <taxon>Harpellomycetes</taxon>
        <taxon>Harpellales</taxon>
        <taxon>Legeriomycetaceae</taxon>
        <taxon>Smittium</taxon>
    </lineage>
</organism>
<dbReference type="PROSITE" id="PS50082">
    <property type="entry name" value="WD_REPEATS_2"/>
    <property type="match status" value="4"/>
</dbReference>
<dbReference type="SUPFAM" id="SSF50978">
    <property type="entry name" value="WD40 repeat-like"/>
    <property type="match status" value="1"/>
</dbReference>
<keyword evidence="5" id="KW-0687">Ribonucleoprotein</keyword>
<gene>
    <name evidence="5" type="ORF">AYI69_g10107</name>
</gene>
<evidence type="ECO:0000256" key="1">
    <source>
        <dbReference type="ARBA" id="ARBA00022574"/>
    </source>
</evidence>
<sequence>MDSKRKADEPVQVLQGSMAAPSMALTKKSKPDSNSKEATDFDNSQLVSVKHGSVSSALSKTSKYKVKRTSSLQAPNVQMSGHDGEVLSCRFSPSGNEFASSSMDKTIYLWKTFGTNENYGVIRAHSNAVLQVQWSFDGERLYSVSADKTVVISDAVTGKSLKRYKEHSGIVNSTCAQSRYSGGADILSSGSDDGFVLFWDSRQKKSTSQIEYKLPITSVAYSLAGDTIFAGSIDGNISAFDVRKLNDKDNKPQPVFVLSGHQDTILGLQTSPKTGNFLISTSADNTVNKWNIRPFAVSQEARLERVFFGALLSSPNSSISNNLIRPAISYDETRVSTGTADRCVAVWDIQTSAMTYKLPGHKGIVNQVDFHPKEPVLLSASSDKTLFIGELDSTAIKI</sequence>
<dbReference type="InterPro" id="IPR020472">
    <property type="entry name" value="WD40_PAC1"/>
</dbReference>
<keyword evidence="6" id="KW-1185">Reference proteome</keyword>
<keyword evidence="1 3" id="KW-0853">WD repeat</keyword>
<comment type="caution">
    <text evidence="5">The sequence shown here is derived from an EMBL/GenBank/DDBJ whole genome shotgun (WGS) entry which is preliminary data.</text>
</comment>
<dbReference type="PROSITE" id="PS50294">
    <property type="entry name" value="WD_REPEATS_REGION"/>
    <property type="match status" value="3"/>
</dbReference>
<reference evidence="6" key="1">
    <citation type="submission" date="2017-01" db="EMBL/GenBank/DDBJ databases">
        <authorList>
            <person name="Wang Y."/>
            <person name="White M."/>
            <person name="Kvist S."/>
            <person name="Moncalvo J.-M."/>
        </authorList>
    </citation>
    <scope>NUCLEOTIDE SEQUENCE [LARGE SCALE GENOMIC DNA]</scope>
    <source>
        <strain evidence="6">ID-206-W2</strain>
    </source>
</reference>
<dbReference type="EMBL" id="LSSM01006446">
    <property type="protein sequence ID" value="OMJ10763.1"/>
    <property type="molecule type" value="Genomic_DNA"/>
</dbReference>
<feature type="compositionally biased region" description="Basic and acidic residues" evidence="4">
    <location>
        <begin position="29"/>
        <end position="39"/>
    </location>
</feature>
<dbReference type="OrthoDB" id="1068471at2759"/>
<evidence type="ECO:0000256" key="2">
    <source>
        <dbReference type="ARBA" id="ARBA00022737"/>
    </source>
</evidence>
<dbReference type="CDD" id="cd00200">
    <property type="entry name" value="WD40"/>
    <property type="match status" value="1"/>
</dbReference>
<dbReference type="PANTHER" id="PTHR44006:SF1">
    <property type="entry name" value="U5 SMALL NUCLEAR RIBONUCLEOPROTEIN 40 KDA PROTEIN"/>
    <property type="match status" value="1"/>
</dbReference>
<evidence type="ECO:0000256" key="3">
    <source>
        <dbReference type="PROSITE-ProRule" id="PRU00221"/>
    </source>
</evidence>
<evidence type="ECO:0000256" key="4">
    <source>
        <dbReference type="SAM" id="MobiDB-lite"/>
    </source>
</evidence>
<dbReference type="Gene3D" id="2.130.10.10">
    <property type="entry name" value="YVTN repeat-like/Quinoprotein amine dehydrogenase"/>
    <property type="match status" value="1"/>
</dbReference>
<feature type="region of interest" description="Disordered" evidence="4">
    <location>
        <begin position="1"/>
        <end position="44"/>
    </location>
</feature>
<feature type="repeat" description="WD" evidence="3">
    <location>
        <begin position="79"/>
        <end position="111"/>
    </location>
</feature>
<dbReference type="SMART" id="SM00320">
    <property type="entry name" value="WD40"/>
    <property type="match status" value="7"/>
</dbReference>
<feature type="repeat" description="WD" evidence="3">
    <location>
        <begin position="258"/>
        <end position="293"/>
    </location>
</feature>
<dbReference type="InterPro" id="IPR052234">
    <property type="entry name" value="U5_snRNP_Component"/>
</dbReference>
<dbReference type="Pfam" id="PF00400">
    <property type="entry name" value="WD40"/>
    <property type="match status" value="5"/>
</dbReference>
<dbReference type="AlphaFoldDB" id="A0A1R1X803"/>
<dbReference type="InterPro" id="IPR015943">
    <property type="entry name" value="WD40/YVTN_repeat-like_dom_sf"/>
</dbReference>
<dbReference type="PANTHER" id="PTHR44006">
    <property type="entry name" value="U5 SMALL NUCLEAR RIBONUCLEOPROTEIN 40 KDA PROTEIN"/>
    <property type="match status" value="1"/>
</dbReference>
<name>A0A1R1X803_9FUNG</name>